<dbReference type="EMBL" id="ABFK02000017">
    <property type="protein sequence ID" value="EDS04042.1"/>
    <property type="molecule type" value="Genomic_DNA"/>
</dbReference>
<gene>
    <name evidence="1" type="ORF">ALIPUT_01104</name>
</gene>
<evidence type="ECO:0000313" key="1">
    <source>
        <dbReference type="EMBL" id="EDS04042.1"/>
    </source>
</evidence>
<sequence length="53" mass="5981">MYHHPRSQHRKGRLFAACGCVCNAILPDIPSSEGLGATFPKRSTKVYHCDIFY</sequence>
<dbReference type="Proteomes" id="UP000005819">
    <property type="component" value="Unassembled WGS sequence"/>
</dbReference>
<organism evidence="1 2">
    <name type="scientific">Alistipes putredinis DSM 17216</name>
    <dbReference type="NCBI Taxonomy" id="445970"/>
    <lineage>
        <taxon>Bacteria</taxon>
        <taxon>Pseudomonadati</taxon>
        <taxon>Bacteroidota</taxon>
        <taxon>Bacteroidia</taxon>
        <taxon>Bacteroidales</taxon>
        <taxon>Rikenellaceae</taxon>
        <taxon>Alistipes</taxon>
    </lineage>
</organism>
<reference evidence="1" key="1">
    <citation type="submission" date="2007-10" db="EMBL/GenBank/DDBJ databases">
        <authorList>
            <person name="Fulton L."/>
            <person name="Clifton S."/>
            <person name="Fulton B."/>
            <person name="Xu J."/>
            <person name="Minx P."/>
            <person name="Pepin K.H."/>
            <person name="Johnson M."/>
            <person name="Thiruvilangam P."/>
            <person name="Bhonagiri V."/>
            <person name="Nash W.E."/>
            <person name="Mardis E.R."/>
            <person name="Wilson R.K."/>
        </authorList>
    </citation>
    <scope>NUCLEOTIDE SEQUENCE [LARGE SCALE GENOMIC DNA]</scope>
    <source>
        <strain evidence="1">DSM 17216</strain>
    </source>
</reference>
<proteinExistence type="predicted"/>
<reference evidence="1" key="2">
    <citation type="submission" date="2013-09" db="EMBL/GenBank/DDBJ databases">
        <title>Draft genome sequence of Alistipes putredinis (DSM 17216).</title>
        <authorList>
            <person name="Sudarsanam P."/>
            <person name="Ley R."/>
            <person name="Guruge J."/>
            <person name="Turnbaugh P.J."/>
            <person name="Mahowald M."/>
            <person name="Liep D."/>
            <person name="Gordon J."/>
        </authorList>
    </citation>
    <scope>NUCLEOTIDE SEQUENCE</scope>
    <source>
        <strain evidence="1">DSM 17216</strain>
    </source>
</reference>
<name>B0MV89_9BACT</name>
<comment type="caution">
    <text evidence="1">The sequence shown here is derived from an EMBL/GenBank/DDBJ whole genome shotgun (WGS) entry which is preliminary data.</text>
</comment>
<protein>
    <submittedName>
        <fullName evidence="1">Uncharacterized protein</fullName>
    </submittedName>
</protein>
<evidence type="ECO:0000313" key="2">
    <source>
        <dbReference type="Proteomes" id="UP000005819"/>
    </source>
</evidence>
<accession>B0MV89</accession>
<keyword evidence="2" id="KW-1185">Reference proteome</keyword>
<dbReference type="AlphaFoldDB" id="B0MV89"/>
<dbReference type="HOGENOM" id="CLU_3057800_0_0_10"/>